<dbReference type="SUPFAM" id="SSF48295">
    <property type="entry name" value="TrpR-like"/>
    <property type="match status" value="1"/>
</dbReference>
<reference evidence="1 2" key="1">
    <citation type="submission" date="2019-05" db="EMBL/GenBank/DDBJ databases">
        <title>Complete genome sequencing of Anaerostipes rhamnosivorans.</title>
        <authorList>
            <person name="Bui T.P.N."/>
            <person name="de Vos W.M."/>
        </authorList>
    </citation>
    <scope>NUCLEOTIDE SEQUENCE [LARGE SCALE GENOMIC DNA]</scope>
    <source>
        <strain evidence="1 2">1y2</strain>
    </source>
</reference>
<dbReference type="Proteomes" id="UP000298653">
    <property type="component" value="Chromosome"/>
</dbReference>
<dbReference type="KEGG" id="arf:AR1Y2_0820"/>
<keyword evidence="2" id="KW-1185">Reference proteome</keyword>
<dbReference type="EMBL" id="CP040058">
    <property type="protein sequence ID" value="QCP34274.1"/>
    <property type="molecule type" value="Genomic_DNA"/>
</dbReference>
<proteinExistence type="predicted"/>
<accession>A0A4P8IEW3</accession>
<dbReference type="SUPFAM" id="SSF46689">
    <property type="entry name" value="Homeodomain-like"/>
    <property type="match status" value="1"/>
</dbReference>
<dbReference type="AlphaFoldDB" id="A0A4P8IEW3"/>
<sequence length="128" mass="15441">MTGKEVAEKYGIAESTVYTWTTQYYESGRDSKGRFKPKTYPEEIKQRSVIDYILGKDKKQIMQEYGITAKYLDRWIEEYWEEREKERQIEDRSKRERSIFKERKRTVNGKKLRIVYPSSSAAYVTWAK</sequence>
<dbReference type="GO" id="GO:0043565">
    <property type="term" value="F:sequence-specific DNA binding"/>
    <property type="evidence" value="ECO:0007669"/>
    <property type="project" value="InterPro"/>
</dbReference>
<gene>
    <name evidence="1" type="ORF">AR1Y2_0820</name>
</gene>
<dbReference type="InterPro" id="IPR010921">
    <property type="entry name" value="Trp_repressor/repl_initiator"/>
</dbReference>
<evidence type="ECO:0000313" key="2">
    <source>
        <dbReference type="Proteomes" id="UP000298653"/>
    </source>
</evidence>
<protein>
    <recommendedName>
        <fullName evidence="3">Mobile element protein</fullName>
    </recommendedName>
</protein>
<evidence type="ECO:0008006" key="3">
    <source>
        <dbReference type="Google" id="ProtNLM"/>
    </source>
</evidence>
<dbReference type="InterPro" id="IPR009057">
    <property type="entry name" value="Homeodomain-like_sf"/>
</dbReference>
<evidence type="ECO:0000313" key="1">
    <source>
        <dbReference type="EMBL" id="QCP34274.1"/>
    </source>
</evidence>
<organism evidence="1 2">
    <name type="scientific">Anaerostipes rhamnosivorans</name>
    <dbReference type="NCBI Taxonomy" id="1229621"/>
    <lineage>
        <taxon>Bacteria</taxon>
        <taxon>Bacillati</taxon>
        <taxon>Bacillota</taxon>
        <taxon>Clostridia</taxon>
        <taxon>Lachnospirales</taxon>
        <taxon>Lachnospiraceae</taxon>
        <taxon>Anaerostipes</taxon>
    </lineage>
</organism>
<name>A0A4P8IEW3_9FIRM</name>